<sequence length="181" mass="19635">MRNSEQPAGQDSGGQKFHCVTFILGEDLFGIQINFIREIIEFDGITEVPMMPSFVRGIINLRGAVVPVIDFLSVRFGRGQTALKASTCVAILSLPGLEGGYADIGILLDSVCEVLEIPQSEIDPSPSFGSNIRSDFIQGIATINQRFAILLNVRQALSVSELSEMAEAVTQQFLSDDIEAL</sequence>
<dbReference type="EMBL" id="MUKV01000016">
    <property type="protein sequence ID" value="OQS38206.1"/>
    <property type="molecule type" value="Genomic_DNA"/>
</dbReference>
<protein>
    <submittedName>
        <fullName evidence="2">Chemotaxis protein CheW</fullName>
    </submittedName>
</protein>
<dbReference type="GO" id="GO:0005829">
    <property type="term" value="C:cytosol"/>
    <property type="evidence" value="ECO:0007669"/>
    <property type="project" value="TreeGrafter"/>
</dbReference>
<dbReference type="RefSeq" id="WP_081555781.1">
    <property type="nucleotide sequence ID" value="NZ_MUKV01000016.1"/>
</dbReference>
<organism evidence="2 3">
    <name type="scientific">Chromobacterium haemolyticum</name>
    <dbReference type="NCBI Taxonomy" id="394935"/>
    <lineage>
        <taxon>Bacteria</taxon>
        <taxon>Pseudomonadati</taxon>
        <taxon>Pseudomonadota</taxon>
        <taxon>Betaproteobacteria</taxon>
        <taxon>Neisseriales</taxon>
        <taxon>Chromobacteriaceae</taxon>
        <taxon>Chromobacterium</taxon>
    </lineage>
</organism>
<dbReference type="InterPro" id="IPR036061">
    <property type="entry name" value="CheW-like_dom_sf"/>
</dbReference>
<dbReference type="GO" id="GO:0007165">
    <property type="term" value="P:signal transduction"/>
    <property type="evidence" value="ECO:0007669"/>
    <property type="project" value="InterPro"/>
</dbReference>
<dbReference type="Pfam" id="PF01584">
    <property type="entry name" value="CheW"/>
    <property type="match status" value="1"/>
</dbReference>
<dbReference type="Proteomes" id="UP000192721">
    <property type="component" value="Unassembled WGS sequence"/>
</dbReference>
<reference evidence="2 3" key="1">
    <citation type="submission" date="2017-02" db="EMBL/GenBank/DDBJ databases">
        <title>Chromobacterium haemolyticum H5244.</title>
        <authorList>
            <person name="Gulvik C.A."/>
        </authorList>
    </citation>
    <scope>NUCLEOTIDE SEQUENCE [LARGE SCALE GENOMIC DNA]</scope>
    <source>
        <strain evidence="2 3">H5244</strain>
    </source>
</reference>
<accession>A0A1W0CTX0</accession>
<dbReference type="Gene3D" id="2.30.30.40">
    <property type="entry name" value="SH3 Domains"/>
    <property type="match status" value="1"/>
</dbReference>
<dbReference type="InterPro" id="IPR002545">
    <property type="entry name" value="CheW-lke_dom"/>
</dbReference>
<evidence type="ECO:0000259" key="1">
    <source>
        <dbReference type="PROSITE" id="PS50851"/>
    </source>
</evidence>
<feature type="domain" description="CheW-like" evidence="1">
    <location>
        <begin position="16"/>
        <end position="162"/>
    </location>
</feature>
<dbReference type="GO" id="GO:0006935">
    <property type="term" value="P:chemotaxis"/>
    <property type="evidence" value="ECO:0007669"/>
    <property type="project" value="InterPro"/>
</dbReference>
<gene>
    <name evidence="2" type="ORF">B0T45_13175</name>
</gene>
<comment type="caution">
    <text evidence="2">The sequence shown here is derived from an EMBL/GenBank/DDBJ whole genome shotgun (WGS) entry which is preliminary data.</text>
</comment>
<dbReference type="Gene3D" id="2.40.50.180">
    <property type="entry name" value="CheA-289, Domain 4"/>
    <property type="match status" value="1"/>
</dbReference>
<dbReference type="PANTHER" id="PTHR22617:SF41">
    <property type="entry name" value="CHEMOTAXIS SIGNAL TRANSDUCTION SYSTEM ADAPTOR PROTEIN CHEW"/>
    <property type="match status" value="1"/>
</dbReference>
<evidence type="ECO:0000313" key="2">
    <source>
        <dbReference type="EMBL" id="OQS38206.1"/>
    </source>
</evidence>
<dbReference type="PROSITE" id="PS50851">
    <property type="entry name" value="CHEW"/>
    <property type="match status" value="1"/>
</dbReference>
<dbReference type="AlphaFoldDB" id="A0A1W0CTX0"/>
<dbReference type="SUPFAM" id="SSF50341">
    <property type="entry name" value="CheW-like"/>
    <property type="match status" value="1"/>
</dbReference>
<proteinExistence type="predicted"/>
<dbReference type="SMART" id="SM00260">
    <property type="entry name" value="CheW"/>
    <property type="match status" value="1"/>
</dbReference>
<evidence type="ECO:0000313" key="3">
    <source>
        <dbReference type="Proteomes" id="UP000192721"/>
    </source>
</evidence>
<name>A0A1W0CTX0_9NEIS</name>
<dbReference type="InterPro" id="IPR039315">
    <property type="entry name" value="CheW"/>
</dbReference>
<dbReference type="PANTHER" id="PTHR22617">
    <property type="entry name" value="CHEMOTAXIS SENSOR HISTIDINE KINASE-RELATED"/>
    <property type="match status" value="1"/>
</dbReference>